<dbReference type="PANTHER" id="PTHR24305:SF166">
    <property type="entry name" value="CYTOCHROME P450 12A4, MITOCHONDRIAL-RELATED"/>
    <property type="match status" value="1"/>
</dbReference>
<comment type="caution">
    <text evidence="7">The sequence shown here is derived from an EMBL/GenBank/DDBJ whole genome shotgun (WGS) entry which is preliminary data.</text>
</comment>
<dbReference type="InterPro" id="IPR001128">
    <property type="entry name" value="Cyt_P450"/>
</dbReference>
<dbReference type="AlphaFoldDB" id="A0A1Y2HGL2"/>
<dbReference type="GO" id="GO:0004497">
    <property type="term" value="F:monooxygenase activity"/>
    <property type="evidence" value="ECO:0007669"/>
    <property type="project" value="UniProtKB-KW"/>
</dbReference>
<feature type="binding site" description="axial binding residue" evidence="5">
    <location>
        <position position="492"/>
    </location>
    <ligand>
        <name>heme</name>
        <dbReference type="ChEBI" id="CHEBI:30413"/>
    </ligand>
    <ligandPart>
        <name>Fe</name>
        <dbReference type="ChEBI" id="CHEBI:18248"/>
    </ligandPart>
</feature>
<comment type="cofactor">
    <cofactor evidence="1 5">
        <name>heme</name>
        <dbReference type="ChEBI" id="CHEBI:30413"/>
    </cofactor>
</comment>
<evidence type="ECO:0000313" key="7">
    <source>
        <dbReference type="EMBL" id="ORZ33727.1"/>
    </source>
</evidence>
<keyword evidence="8" id="KW-1185">Reference proteome</keyword>
<dbReference type="STRING" id="765915.A0A1Y2HGL2"/>
<keyword evidence="6" id="KW-0560">Oxidoreductase</keyword>
<sequence length="550" mass="61059">MAASASYRIYASLFHVPAHLASLPRASPWLTLRLLLSRAPALDLIDKQMHAVRLDAKHRGLISDLSQTPRMFASWVLGRWSVVLANADDAKVVLTKIETFEKMDFLALGFGTTGRFLGRNVAMVRTHEWRGQRKVINPAFRRGWDTRLFAEPARHLIAQIDQLDGRPADVADWMQRVTLDALAGAAFGQDFQAVRQGNKSDMLKTYDAVMKGITSPVLLLFGKWGRWMPSVRKVENEIARFDEYIFAIIDQKVAEIRARGRDEEVGEEEESKMDLLELMIRAQMKDHGQSGGSGGFTREELRSNVVTFFLAGHDTTANSLTFALYLLGLHQDKQQLARAEVLRVMGDDAIVTPTSDNASADSFPYPSNMQQAQLTYISHIVKEVLRLYPSVLRIPMRDLQSPFTFTSTTPPVSVPKGTLVVVHSYAIQRAKEYWGADADEFKPERWAKLASAPTAAATAPDGTDGSATTSVPIHPGAHNYTWIPFGGGARTCVGNAFSLVEQRVILAMLLLRYTWKVVGNEAALKGRPRTAPGGGLLHAEGIMIEFTRRN</sequence>
<dbReference type="EMBL" id="MCFL01000033">
    <property type="protein sequence ID" value="ORZ33727.1"/>
    <property type="molecule type" value="Genomic_DNA"/>
</dbReference>
<organism evidence="7 8">
    <name type="scientific">Catenaria anguillulae PL171</name>
    <dbReference type="NCBI Taxonomy" id="765915"/>
    <lineage>
        <taxon>Eukaryota</taxon>
        <taxon>Fungi</taxon>
        <taxon>Fungi incertae sedis</taxon>
        <taxon>Blastocladiomycota</taxon>
        <taxon>Blastocladiomycetes</taxon>
        <taxon>Blastocladiales</taxon>
        <taxon>Catenariaceae</taxon>
        <taxon>Catenaria</taxon>
    </lineage>
</organism>
<evidence type="ECO:0000256" key="6">
    <source>
        <dbReference type="RuleBase" id="RU000461"/>
    </source>
</evidence>
<keyword evidence="6" id="KW-0503">Monooxygenase</keyword>
<evidence type="ECO:0000256" key="1">
    <source>
        <dbReference type="ARBA" id="ARBA00001971"/>
    </source>
</evidence>
<dbReference type="GO" id="GO:0005506">
    <property type="term" value="F:iron ion binding"/>
    <property type="evidence" value="ECO:0007669"/>
    <property type="project" value="InterPro"/>
</dbReference>
<dbReference type="PRINTS" id="PR00385">
    <property type="entry name" value="P450"/>
</dbReference>
<dbReference type="PANTHER" id="PTHR24305">
    <property type="entry name" value="CYTOCHROME P450"/>
    <property type="match status" value="1"/>
</dbReference>
<keyword evidence="4 5" id="KW-0408">Iron</keyword>
<keyword evidence="3 5" id="KW-0479">Metal-binding</keyword>
<reference evidence="7 8" key="1">
    <citation type="submission" date="2016-07" db="EMBL/GenBank/DDBJ databases">
        <title>Pervasive Adenine N6-methylation of Active Genes in Fungi.</title>
        <authorList>
            <consortium name="DOE Joint Genome Institute"/>
            <person name="Mondo S.J."/>
            <person name="Dannebaum R.O."/>
            <person name="Kuo R.C."/>
            <person name="Labutti K."/>
            <person name="Haridas S."/>
            <person name="Kuo A."/>
            <person name="Salamov A."/>
            <person name="Ahrendt S.R."/>
            <person name="Lipzen A."/>
            <person name="Sullivan W."/>
            <person name="Andreopoulos W.B."/>
            <person name="Clum A."/>
            <person name="Lindquist E."/>
            <person name="Daum C."/>
            <person name="Ramamoorthy G.K."/>
            <person name="Gryganskyi A."/>
            <person name="Culley D."/>
            <person name="Magnuson J.K."/>
            <person name="James T.Y."/>
            <person name="O'Malley M.A."/>
            <person name="Stajich J.E."/>
            <person name="Spatafora J.W."/>
            <person name="Visel A."/>
            <person name="Grigoriev I.V."/>
        </authorList>
    </citation>
    <scope>NUCLEOTIDE SEQUENCE [LARGE SCALE GENOMIC DNA]</scope>
    <source>
        <strain evidence="7 8">PL171</strain>
    </source>
</reference>
<keyword evidence="5 6" id="KW-0349">Heme</keyword>
<dbReference type="InterPro" id="IPR002401">
    <property type="entry name" value="Cyt_P450_E_grp-I"/>
</dbReference>
<evidence type="ECO:0000256" key="5">
    <source>
        <dbReference type="PIRSR" id="PIRSR602401-1"/>
    </source>
</evidence>
<name>A0A1Y2HGL2_9FUNG</name>
<proteinExistence type="inferred from homology"/>
<dbReference type="InterPro" id="IPR050121">
    <property type="entry name" value="Cytochrome_P450_monoxygenase"/>
</dbReference>
<dbReference type="Pfam" id="PF00067">
    <property type="entry name" value="p450"/>
    <property type="match status" value="1"/>
</dbReference>
<dbReference type="Gene3D" id="1.10.630.10">
    <property type="entry name" value="Cytochrome P450"/>
    <property type="match status" value="1"/>
</dbReference>
<dbReference type="PROSITE" id="PS00086">
    <property type="entry name" value="CYTOCHROME_P450"/>
    <property type="match status" value="1"/>
</dbReference>
<dbReference type="PRINTS" id="PR00463">
    <property type="entry name" value="EP450I"/>
</dbReference>
<accession>A0A1Y2HGL2</accession>
<dbReference type="InterPro" id="IPR036396">
    <property type="entry name" value="Cyt_P450_sf"/>
</dbReference>
<dbReference type="Proteomes" id="UP000193411">
    <property type="component" value="Unassembled WGS sequence"/>
</dbReference>
<protein>
    <submittedName>
        <fullName evidence="7">Cytochrome P450</fullName>
    </submittedName>
</protein>
<dbReference type="InterPro" id="IPR017972">
    <property type="entry name" value="Cyt_P450_CS"/>
</dbReference>
<gene>
    <name evidence="7" type="ORF">BCR44DRAFT_125911</name>
</gene>
<dbReference type="SUPFAM" id="SSF48264">
    <property type="entry name" value="Cytochrome P450"/>
    <property type="match status" value="1"/>
</dbReference>
<comment type="similarity">
    <text evidence="2 6">Belongs to the cytochrome P450 family.</text>
</comment>
<evidence type="ECO:0000313" key="8">
    <source>
        <dbReference type="Proteomes" id="UP000193411"/>
    </source>
</evidence>
<dbReference type="GO" id="GO:0020037">
    <property type="term" value="F:heme binding"/>
    <property type="evidence" value="ECO:0007669"/>
    <property type="project" value="InterPro"/>
</dbReference>
<evidence type="ECO:0000256" key="4">
    <source>
        <dbReference type="ARBA" id="ARBA00023004"/>
    </source>
</evidence>
<dbReference type="GO" id="GO:0016705">
    <property type="term" value="F:oxidoreductase activity, acting on paired donors, with incorporation or reduction of molecular oxygen"/>
    <property type="evidence" value="ECO:0007669"/>
    <property type="project" value="InterPro"/>
</dbReference>
<evidence type="ECO:0000256" key="3">
    <source>
        <dbReference type="ARBA" id="ARBA00022723"/>
    </source>
</evidence>
<dbReference type="OrthoDB" id="1470350at2759"/>
<evidence type="ECO:0000256" key="2">
    <source>
        <dbReference type="ARBA" id="ARBA00010617"/>
    </source>
</evidence>